<keyword evidence="2" id="KW-0624">Polysaccharide degradation</keyword>
<dbReference type="SMART" id="SM00060">
    <property type="entry name" value="FN3"/>
    <property type="match status" value="1"/>
</dbReference>
<feature type="domain" description="Fibronectin type-III" evidence="4">
    <location>
        <begin position="1196"/>
        <end position="1285"/>
    </location>
</feature>
<gene>
    <name evidence="5" type="ORF">Plo01_10220</name>
</gene>
<comment type="caution">
    <text evidence="5">The sequence shown here is derived from an EMBL/GenBank/DDBJ whole genome shotgun (WGS) entry which is preliminary data.</text>
</comment>
<reference evidence="5 6" key="1">
    <citation type="submission" date="2021-01" db="EMBL/GenBank/DDBJ databases">
        <title>Whole genome shotgun sequence of Planobispora longispora NBRC 13918.</title>
        <authorList>
            <person name="Komaki H."/>
            <person name="Tamura T."/>
        </authorList>
    </citation>
    <scope>NUCLEOTIDE SEQUENCE [LARGE SCALE GENOMIC DNA]</scope>
    <source>
        <strain evidence="5 6">NBRC 13918</strain>
    </source>
</reference>
<dbReference type="EMBL" id="BOOH01000010">
    <property type="protein sequence ID" value="GIH74593.1"/>
    <property type="molecule type" value="Genomic_DNA"/>
</dbReference>
<dbReference type="Gene3D" id="2.60.40.10">
    <property type="entry name" value="Immunoglobulins"/>
    <property type="match status" value="1"/>
</dbReference>
<dbReference type="Proteomes" id="UP000616724">
    <property type="component" value="Unassembled WGS sequence"/>
</dbReference>
<feature type="compositionally biased region" description="Pro residues" evidence="3">
    <location>
        <begin position="1043"/>
        <end position="1053"/>
    </location>
</feature>
<evidence type="ECO:0000313" key="5">
    <source>
        <dbReference type="EMBL" id="GIH74593.1"/>
    </source>
</evidence>
<organism evidence="5 6">
    <name type="scientific">Planobispora longispora</name>
    <dbReference type="NCBI Taxonomy" id="28887"/>
    <lineage>
        <taxon>Bacteria</taxon>
        <taxon>Bacillati</taxon>
        <taxon>Actinomycetota</taxon>
        <taxon>Actinomycetes</taxon>
        <taxon>Streptosporangiales</taxon>
        <taxon>Streptosporangiaceae</taxon>
        <taxon>Planobispora</taxon>
    </lineage>
</organism>
<sequence>MAGLLTGVLQLSVAPRAAAKPSPTTDPATSASPQPTPPSDAPRPYQLVERPESELHKKLAAEKPDFGDEDPLSQAWKRNEISIDEYVHHSVERLTQPENVPKKYRSAEGIPHEAGLALYYALQLAEQQASSETKAWLTETFRQPDPAATRSTSGTARTSSAAPPSPWTECGDHRTHATFAGSYFDCVHTVTTTTQFNLYYNVDGLSEAWVSNGNGGGVWARVDGVVAMDANANGVPDAVDTMTTNLTEAWARYKSWGYGLTGQGVQIYAGFDFGGVNPNHPGITIPTGGPGDAVGGPVILLPADPGDPLPGSSTRRDWKYTYLPYHEMFHAVQYHYLSNAHLGANVTSINWWMEATAEWATHTLYKQINSSGPQPDAYAWNLPLFLDHPELALNSALNPWSTSPKRQYGAFIFASYLTERTSLDFVLKTWQAMGNKLPIEAIEQVLAGYGRDLGTELQGFAVANYRLTGTTPNLSTFLRASDGYVDPDASTTWRALLKTGRPARAAEKSLAWGGGSSSGYTTVWPGGTSYIELSPPATGQGRMMVRVTAPDQGGPDSEVEFTYFLIAWDNLSSRTPKRWVSAQARGDDLQHDLFLSVQGGETVTLIATRTDLWADGAAVPQGAGQQVNWTASVTTEAGVRPNTTFTNMFKNYASTAGCADWSGGDATQSVKLPSGKRAWFFSDTILGSPGKRPGGFETSFIRNSIVVQNGSSLRTITGGNTCKETDTSIDFWSRYAHTPVGQGSQYWTGDAKVQGDRVVKFYYKGIADEHTRGAVTTFSIDELENNTVVKKTPEALADCFVAAPYPIIWGTALVDQGDYTYIYGFESKATFGKRIFVARTPISADLTDESSWRYFSGTDAAGNPQWGTSCSASRPLGPLAEGGFSVAHINDQFWLIHHADPHVTPGTIAANPSRTPWGFTNTRVTLYSPPEAHTSPNFYAIYEARIHPGLSSDPSRVVISYNVNTSAVNIGCRIRTDYYPETYQPRFIDVPITAFFSPVAPRTVSPVLEAPSAAAVPQDPPPQETAVGRGIHPPAFTDTGRPPNAPPPPPDGKLPPAEETRTAVGMSALAPDNSWYDNEIEPQRSNGGCPRLQDRQASGLAATVQPQGHVNLKWDDVGQGVWYWIWHRDATVGESWKKYELWTNKPEARVDPIGGPWNHGHTFEWYVVPFSSTKNAIEGRRSNTESKVVQVTKPAAPTGVTATGSGANTVKVSWNGVTYPSSGVHYYIHYWTGSQPPTKIGPWGEDSRSALVSPLAGGEYYCFQMTAENMGGASAKSNTACSWVP</sequence>
<feature type="compositionally biased region" description="Low complexity" evidence="3">
    <location>
        <begin position="146"/>
        <end position="162"/>
    </location>
</feature>
<feature type="region of interest" description="Disordered" evidence="3">
    <location>
        <begin position="1011"/>
        <end position="1100"/>
    </location>
</feature>
<feature type="region of interest" description="Disordered" evidence="3">
    <location>
        <begin position="141"/>
        <end position="169"/>
    </location>
</feature>
<dbReference type="InterPro" id="IPR003961">
    <property type="entry name" value="FN3_dom"/>
</dbReference>
<accession>A0A8J3RLQ2</accession>
<dbReference type="PROSITE" id="PS50853">
    <property type="entry name" value="FN3"/>
    <property type="match status" value="1"/>
</dbReference>
<dbReference type="SUPFAM" id="SSF49265">
    <property type="entry name" value="Fibronectin type III"/>
    <property type="match status" value="1"/>
</dbReference>
<dbReference type="InterPro" id="IPR036116">
    <property type="entry name" value="FN3_sf"/>
</dbReference>
<keyword evidence="6" id="KW-1185">Reference proteome</keyword>
<dbReference type="GO" id="GO:0016798">
    <property type="term" value="F:hydrolase activity, acting on glycosyl bonds"/>
    <property type="evidence" value="ECO:0007669"/>
    <property type="project" value="UniProtKB-KW"/>
</dbReference>
<protein>
    <recommendedName>
        <fullName evidence="4">Fibronectin type-III domain-containing protein</fullName>
    </recommendedName>
</protein>
<evidence type="ECO:0000256" key="2">
    <source>
        <dbReference type="ARBA" id="ARBA00023326"/>
    </source>
</evidence>
<evidence type="ECO:0000259" key="4">
    <source>
        <dbReference type="PROSITE" id="PS50853"/>
    </source>
</evidence>
<feature type="region of interest" description="Disordered" evidence="3">
    <location>
        <begin position="12"/>
        <end position="53"/>
    </location>
</feature>
<proteinExistence type="predicted"/>
<dbReference type="GO" id="GO:0000272">
    <property type="term" value="P:polysaccharide catabolic process"/>
    <property type="evidence" value="ECO:0007669"/>
    <property type="project" value="UniProtKB-KW"/>
</dbReference>
<evidence type="ECO:0000313" key="6">
    <source>
        <dbReference type="Proteomes" id="UP000616724"/>
    </source>
</evidence>
<keyword evidence="2" id="KW-0119">Carbohydrate metabolism</keyword>
<dbReference type="InterPro" id="IPR013783">
    <property type="entry name" value="Ig-like_fold"/>
</dbReference>
<keyword evidence="1" id="KW-0378">Hydrolase</keyword>
<keyword evidence="1" id="KW-0326">Glycosidase</keyword>
<evidence type="ECO:0000256" key="1">
    <source>
        <dbReference type="ARBA" id="ARBA00023295"/>
    </source>
</evidence>
<dbReference type="CDD" id="cd00063">
    <property type="entry name" value="FN3"/>
    <property type="match status" value="1"/>
</dbReference>
<dbReference type="RefSeq" id="WP_203889321.1">
    <property type="nucleotide sequence ID" value="NZ_BOOH01000010.1"/>
</dbReference>
<evidence type="ECO:0000256" key="3">
    <source>
        <dbReference type="SAM" id="MobiDB-lite"/>
    </source>
</evidence>
<feature type="compositionally biased region" description="Low complexity" evidence="3">
    <location>
        <begin position="17"/>
        <end position="33"/>
    </location>
</feature>
<name>A0A8J3RLQ2_9ACTN</name>